<dbReference type="AlphaFoldDB" id="A0A285EBQ0"/>
<evidence type="ECO:0000256" key="1">
    <source>
        <dbReference type="ARBA" id="ARBA00004141"/>
    </source>
</evidence>
<sequence length="222" mass="23346">MTSSNGPSAAAPAPPAGGQPPDQPVVSDRNELPDRVWTVPNALSVLRLLGVPLFLWLLLGPEADGWAVVVLAVSGFTDWADGKIARAMGQSSRLGALLDPAADRLYIVATLVAFVLRDVVPLWVVAVLLGRELVLGVMLLVLRRYGYPPLQVHYLGKAATFILLYAFPLLLLAGGGGPVAAVAQPLAWALTIWGGVLYVLAGVFYVIQVVGIVRAERAGAAP</sequence>
<dbReference type="Proteomes" id="UP000219514">
    <property type="component" value="Unassembled WGS sequence"/>
</dbReference>
<dbReference type="InterPro" id="IPR050324">
    <property type="entry name" value="CDP-alcohol_PTase-I"/>
</dbReference>
<keyword evidence="15" id="KW-1185">Reference proteome</keyword>
<comment type="similarity">
    <text evidence="2 11">Belongs to the CDP-alcohol phosphatidyltransferase class-I family.</text>
</comment>
<reference evidence="14 15" key="1">
    <citation type="submission" date="2017-09" db="EMBL/GenBank/DDBJ databases">
        <authorList>
            <person name="Ehlers B."/>
            <person name="Leendertz F.H."/>
        </authorList>
    </citation>
    <scope>NUCLEOTIDE SEQUENCE [LARGE SCALE GENOMIC DNA]</scope>
    <source>
        <strain evidence="14 15">DSM 46844</strain>
    </source>
</reference>
<dbReference type="GO" id="GO:0046474">
    <property type="term" value="P:glycerophospholipid biosynthetic process"/>
    <property type="evidence" value="ECO:0007669"/>
    <property type="project" value="TreeGrafter"/>
</dbReference>
<keyword evidence="9" id="KW-0594">Phospholipid biosynthesis</keyword>
<dbReference type="InterPro" id="IPR043130">
    <property type="entry name" value="CDP-OH_PTrfase_TM_dom"/>
</dbReference>
<dbReference type="Gene3D" id="1.20.120.1760">
    <property type="match status" value="1"/>
</dbReference>
<evidence type="ECO:0000256" key="10">
    <source>
        <dbReference type="ARBA" id="ARBA00023264"/>
    </source>
</evidence>
<evidence type="ECO:0000256" key="9">
    <source>
        <dbReference type="ARBA" id="ARBA00023209"/>
    </source>
</evidence>
<feature type="region of interest" description="Disordered" evidence="12">
    <location>
        <begin position="1"/>
        <end position="29"/>
    </location>
</feature>
<name>A0A285EBQ0_9ACTN</name>
<feature type="compositionally biased region" description="Pro residues" evidence="12">
    <location>
        <begin position="12"/>
        <end position="23"/>
    </location>
</feature>
<dbReference type="PANTHER" id="PTHR14269:SF62">
    <property type="entry name" value="CDP-DIACYLGLYCEROL--GLYCEROL-3-PHOSPHATE 3-PHOSPHATIDYLTRANSFERASE 1, CHLOROPLASTIC"/>
    <property type="match status" value="1"/>
</dbReference>
<evidence type="ECO:0000256" key="2">
    <source>
        <dbReference type="ARBA" id="ARBA00010441"/>
    </source>
</evidence>
<evidence type="ECO:0000256" key="13">
    <source>
        <dbReference type="SAM" id="Phobius"/>
    </source>
</evidence>
<dbReference type="GO" id="GO:0008444">
    <property type="term" value="F:CDP-diacylglycerol-glycerol-3-phosphate 3-phosphatidyltransferase activity"/>
    <property type="evidence" value="ECO:0007669"/>
    <property type="project" value="InterPro"/>
</dbReference>
<accession>A0A285EBQ0</accession>
<dbReference type="Pfam" id="PF01066">
    <property type="entry name" value="CDP-OH_P_transf"/>
    <property type="match status" value="1"/>
</dbReference>
<keyword evidence="5 13" id="KW-0812">Transmembrane</keyword>
<dbReference type="PROSITE" id="PS00379">
    <property type="entry name" value="CDP_ALCOHOL_P_TRANSF"/>
    <property type="match status" value="1"/>
</dbReference>
<dbReference type="GO" id="GO:0016020">
    <property type="term" value="C:membrane"/>
    <property type="evidence" value="ECO:0007669"/>
    <property type="project" value="UniProtKB-SubCell"/>
</dbReference>
<evidence type="ECO:0000256" key="3">
    <source>
        <dbReference type="ARBA" id="ARBA00022516"/>
    </source>
</evidence>
<evidence type="ECO:0000256" key="5">
    <source>
        <dbReference type="ARBA" id="ARBA00022692"/>
    </source>
</evidence>
<feature type="transmembrane region" description="Helical" evidence="13">
    <location>
        <begin position="122"/>
        <end position="142"/>
    </location>
</feature>
<dbReference type="InterPro" id="IPR004570">
    <property type="entry name" value="Phosphatidylglycerol_P_synth"/>
</dbReference>
<evidence type="ECO:0000256" key="6">
    <source>
        <dbReference type="ARBA" id="ARBA00022989"/>
    </source>
</evidence>
<dbReference type="PANTHER" id="PTHR14269">
    <property type="entry name" value="CDP-DIACYLGLYCEROL--GLYCEROL-3-PHOSPHATE 3-PHOSPHATIDYLTRANSFERASE-RELATED"/>
    <property type="match status" value="1"/>
</dbReference>
<keyword evidence="6 13" id="KW-1133">Transmembrane helix</keyword>
<protein>
    <submittedName>
        <fullName evidence="14">Cardiolipin synthase</fullName>
    </submittedName>
</protein>
<evidence type="ECO:0000256" key="8">
    <source>
        <dbReference type="ARBA" id="ARBA00023136"/>
    </source>
</evidence>
<feature type="transmembrane region" description="Helical" evidence="13">
    <location>
        <begin position="154"/>
        <end position="174"/>
    </location>
</feature>
<dbReference type="UniPathway" id="UPA00085"/>
<dbReference type="InterPro" id="IPR048254">
    <property type="entry name" value="CDP_ALCOHOL_P_TRANSF_CS"/>
</dbReference>
<keyword evidence="8 13" id="KW-0472">Membrane</keyword>
<keyword evidence="10" id="KW-1208">Phospholipid metabolism</keyword>
<dbReference type="EMBL" id="OBDO01000004">
    <property type="protein sequence ID" value="SNX96407.1"/>
    <property type="molecule type" value="Genomic_DNA"/>
</dbReference>
<feature type="compositionally biased region" description="Low complexity" evidence="12">
    <location>
        <begin position="1"/>
        <end position="11"/>
    </location>
</feature>
<gene>
    <name evidence="14" type="ORF">SAMN06893097_104121</name>
</gene>
<feature type="transmembrane region" description="Helical" evidence="13">
    <location>
        <begin position="186"/>
        <end position="207"/>
    </location>
</feature>
<keyword evidence="7" id="KW-0443">Lipid metabolism</keyword>
<evidence type="ECO:0000313" key="15">
    <source>
        <dbReference type="Proteomes" id="UP000219514"/>
    </source>
</evidence>
<dbReference type="InterPro" id="IPR000462">
    <property type="entry name" value="CDP-OH_P_trans"/>
</dbReference>
<evidence type="ECO:0000256" key="11">
    <source>
        <dbReference type="RuleBase" id="RU003750"/>
    </source>
</evidence>
<keyword evidence="3" id="KW-0444">Lipid biosynthesis</keyword>
<organism evidence="14 15">
    <name type="scientific">Geodermatophilus sabuli</name>
    <dbReference type="NCBI Taxonomy" id="1564158"/>
    <lineage>
        <taxon>Bacteria</taxon>
        <taxon>Bacillati</taxon>
        <taxon>Actinomycetota</taxon>
        <taxon>Actinomycetes</taxon>
        <taxon>Geodermatophilales</taxon>
        <taxon>Geodermatophilaceae</taxon>
        <taxon>Geodermatophilus</taxon>
    </lineage>
</organism>
<comment type="subcellular location">
    <subcellularLocation>
        <location evidence="1">Membrane</location>
        <topology evidence="1">Multi-pass membrane protein</topology>
    </subcellularLocation>
</comment>
<proteinExistence type="inferred from homology"/>
<dbReference type="OrthoDB" id="9796672at2"/>
<feature type="transmembrane region" description="Helical" evidence="13">
    <location>
        <begin position="94"/>
        <end position="116"/>
    </location>
</feature>
<evidence type="ECO:0000256" key="4">
    <source>
        <dbReference type="ARBA" id="ARBA00022679"/>
    </source>
</evidence>
<dbReference type="PIRSF" id="PIRSF000847">
    <property type="entry name" value="Phos_ph_gly_syn"/>
    <property type="match status" value="1"/>
</dbReference>
<dbReference type="RefSeq" id="WP_097206432.1">
    <property type="nucleotide sequence ID" value="NZ_JACHXB010000002.1"/>
</dbReference>
<evidence type="ECO:0000256" key="7">
    <source>
        <dbReference type="ARBA" id="ARBA00023098"/>
    </source>
</evidence>
<evidence type="ECO:0000256" key="12">
    <source>
        <dbReference type="SAM" id="MobiDB-lite"/>
    </source>
</evidence>
<keyword evidence="4 11" id="KW-0808">Transferase</keyword>
<evidence type="ECO:0000313" key="14">
    <source>
        <dbReference type="EMBL" id="SNX96407.1"/>
    </source>
</evidence>